<keyword evidence="1" id="KW-0614">Plasmid</keyword>
<gene>
    <name evidence="1" type="ORF">A9Y76_28200</name>
</gene>
<dbReference type="OrthoDB" id="9787478at2"/>
<accession>A0A192A7M4</accession>
<organism evidence="1 2">
    <name type="scientific">Ralstonia insidiosa</name>
    <dbReference type="NCBI Taxonomy" id="190721"/>
    <lineage>
        <taxon>Bacteria</taxon>
        <taxon>Pseudomonadati</taxon>
        <taxon>Pseudomonadota</taxon>
        <taxon>Betaproteobacteria</taxon>
        <taxon>Burkholderiales</taxon>
        <taxon>Burkholderiaceae</taxon>
        <taxon>Ralstonia</taxon>
    </lineage>
</organism>
<dbReference type="AlphaFoldDB" id="A0A192A7M4"/>
<dbReference type="Proteomes" id="UP000078572">
    <property type="component" value="Plasmid pRI-1"/>
</dbReference>
<evidence type="ECO:0000313" key="1">
    <source>
        <dbReference type="EMBL" id="ANJ76475.1"/>
    </source>
</evidence>
<evidence type="ECO:0008006" key="3">
    <source>
        <dbReference type="Google" id="ProtNLM"/>
    </source>
</evidence>
<dbReference type="GeneID" id="61529915"/>
<sequence>MAIETGISYAKSTINGWIGCTQIGPGCDGCYALAGDIRFHGGKHWGPDAPRQRTAPSNWNKAFTWNRRAAKSGEFWPVFWNTQSDMFDNEIDEQWRADAWDLMAQTPYLTWLVVTKRIGNAKRMLPADWGTGYPNVWLIATVVNQEEAERDIPKLLDLDACVKGISHGPGLGPMDLTFQLKSGRHAGKAAIEELDWIISEGESRQGSWAAREYKLEWAESLAEQASRYDVPFFMKQAGHFPTRNGAKVTLTGKGAVVGEWPTALQRQEFPGGKTLAEGTDSPSITGAVIQLAVV</sequence>
<reference evidence="2" key="1">
    <citation type="submission" date="2016-06" db="EMBL/GenBank/DDBJ databases">
        <authorList>
            <person name="Xu Y."/>
            <person name="Nagy A."/>
            <person name="Yan X."/>
            <person name="Kim S.W."/>
            <person name="Haley B."/>
            <person name="Liu N.T."/>
            <person name="Nou X."/>
        </authorList>
    </citation>
    <scope>NUCLEOTIDE SEQUENCE [LARGE SCALE GENOMIC DNA]</scope>
    <source>
        <strain evidence="2">ATCC 49129</strain>
        <plasmid evidence="2">pri-1</plasmid>
    </source>
</reference>
<name>A0A192A7M4_9RALS</name>
<dbReference type="RefSeq" id="WP_024979594.1">
    <property type="nucleotide sequence ID" value="NZ_CP016024.1"/>
</dbReference>
<keyword evidence="2" id="KW-1185">Reference proteome</keyword>
<evidence type="ECO:0000313" key="2">
    <source>
        <dbReference type="Proteomes" id="UP000078572"/>
    </source>
</evidence>
<dbReference type="InterPro" id="IPR011101">
    <property type="entry name" value="DUF5131"/>
</dbReference>
<dbReference type="Pfam" id="PF07505">
    <property type="entry name" value="DUF5131"/>
    <property type="match status" value="1"/>
</dbReference>
<proteinExistence type="predicted"/>
<protein>
    <recommendedName>
        <fullName evidence="3">Bacteriophage protein gp37</fullName>
    </recommendedName>
</protein>
<geneLocation type="plasmid" evidence="2">
    <name>pri-1</name>
</geneLocation>
<dbReference type="EMBL" id="CP016024">
    <property type="protein sequence ID" value="ANJ76475.1"/>
    <property type="molecule type" value="Genomic_DNA"/>
</dbReference>